<dbReference type="GO" id="GO:0016491">
    <property type="term" value="F:oxidoreductase activity"/>
    <property type="evidence" value="ECO:0007669"/>
    <property type="project" value="InterPro"/>
</dbReference>
<reference evidence="2 3" key="1">
    <citation type="submission" date="2015-08" db="EMBL/GenBank/DDBJ databases">
        <title>Antibacterial properties of a collection of Vibrionaceae strains.</title>
        <authorList>
            <person name="Giubergia S."/>
        </authorList>
    </citation>
    <scope>NUCLEOTIDE SEQUENCE [LARGE SCALE GENOMIC DNA]</scope>
    <source>
        <strain evidence="2 3">S0821</strain>
    </source>
</reference>
<evidence type="ECO:0000313" key="3">
    <source>
        <dbReference type="Proteomes" id="UP000051221"/>
    </source>
</evidence>
<keyword evidence="3" id="KW-1185">Reference proteome</keyword>
<proteinExistence type="predicted"/>
<dbReference type="AlphaFoldDB" id="A0A0Q2N4Q5"/>
<dbReference type="InterPro" id="IPR036249">
    <property type="entry name" value="Thioredoxin-like_sf"/>
</dbReference>
<dbReference type="InterPro" id="IPR001853">
    <property type="entry name" value="DSBA-like_thioredoxin_dom"/>
</dbReference>
<dbReference type="GO" id="GO:0016853">
    <property type="term" value="F:isomerase activity"/>
    <property type="evidence" value="ECO:0007669"/>
    <property type="project" value="UniProtKB-KW"/>
</dbReference>
<dbReference type="EMBL" id="LKHS01000005">
    <property type="protein sequence ID" value="KQH86855.1"/>
    <property type="molecule type" value="Genomic_DNA"/>
</dbReference>
<evidence type="ECO:0000259" key="1">
    <source>
        <dbReference type="Pfam" id="PF01323"/>
    </source>
</evidence>
<dbReference type="Pfam" id="PF01323">
    <property type="entry name" value="DSBA"/>
    <property type="match status" value="1"/>
</dbReference>
<dbReference type="InParanoid" id="A0A0Q2N4Q5"/>
<name>A0A0Q2N4Q5_VIBFU</name>
<dbReference type="Proteomes" id="UP000051221">
    <property type="component" value="Unassembled WGS sequence"/>
</dbReference>
<organism evidence="2 3">
    <name type="scientific">Vibrio furnissii</name>
    <dbReference type="NCBI Taxonomy" id="29494"/>
    <lineage>
        <taxon>Bacteria</taxon>
        <taxon>Pseudomonadati</taxon>
        <taxon>Pseudomonadota</taxon>
        <taxon>Gammaproteobacteria</taxon>
        <taxon>Vibrionales</taxon>
        <taxon>Vibrionaceae</taxon>
        <taxon>Vibrio</taxon>
    </lineage>
</organism>
<dbReference type="SUPFAM" id="SSF52833">
    <property type="entry name" value="Thioredoxin-like"/>
    <property type="match status" value="1"/>
</dbReference>
<gene>
    <name evidence="2" type="ORF">AMR76_07175</name>
</gene>
<feature type="domain" description="DSBA-like thioredoxin" evidence="1">
    <location>
        <begin position="8"/>
        <end position="182"/>
    </location>
</feature>
<sequence>MVTAHYIFDPMCGWCYGATALMETLAAHPDVNLVMHPGGMMTRRPLSDDFRQHILEADQRIAGLTRQPFGDAYIARVRSGETIMLDSYLTAQAILAADIAEQSPFAMLKRIQQGHYVHGFAVAERNVLDGIAADMGIDAESWQRAMQAAETSLMAEIERTQMLMSQWGLGGFPSLVLEQDGQFKSVPVSHYYGRQNDWQALWQSITATA</sequence>
<evidence type="ECO:0000313" key="2">
    <source>
        <dbReference type="EMBL" id="KQH86855.1"/>
    </source>
</evidence>
<dbReference type="RefSeq" id="WP_055465747.1">
    <property type="nucleotide sequence ID" value="NZ_CP128201.1"/>
</dbReference>
<dbReference type="Gene3D" id="3.40.30.10">
    <property type="entry name" value="Glutaredoxin"/>
    <property type="match status" value="1"/>
</dbReference>
<accession>A0A0Q2N4Q5</accession>
<protein>
    <submittedName>
        <fullName evidence="2">Protein-disulfide isomerase</fullName>
    </submittedName>
</protein>
<keyword evidence="2" id="KW-0413">Isomerase</keyword>
<dbReference type="CDD" id="cd03025">
    <property type="entry name" value="DsbA_FrnE_like"/>
    <property type="match status" value="1"/>
</dbReference>
<comment type="caution">
    <text evidence="2">The sequence shown here is derived from an EMBL/GenBank/DDBJ whole genome shotgun (WGS) entry which is preliminary data.</text>
</comment>